<organism evidence="9 10">
    <name type="scientific">Pisolithus microcarpus 441</name>
    <dbReference type="NCBI Taxonomy" id="765257"/>
    <lineage>
        <taxon>Eukaryota</taxon>
        <taxon>Fungi</taxon>
        <taxon>Dikarya</taxon>
        <taxon>Basidiomycota</taxon>
        <taxon>Agaricomycotina</taxon>
        <taxon>Agaricomycetes</taxon>
        <taxon>Agaricomycetidae</taxon>
        <taxon>Boletales</taxon>
        <taxon>Sclerodermatineae</taxon>
        <taxon>Pisolithaceae</taxon>
        <taxon>Pisolithus</taxon>
    </lineage>
</organism>
<dbReference type="AlphaFoldDB" id="A0A0C9ZMK0"/>
<gene>
    <name evidence="9" type="ORF">PISMIDRAFT_29379</name>
</gene>
<protein>
    <recommendedName>
        <fullName evidence="2">pyridoxal kinase</fullName>
        <ecNumber evidence="2">2.7.1.35</ecNumber>
    </recommendedName>
</protein>
<dbReference type="HOGENOM" id="CLU_046496_1_0_1"/>
<evidence type="ECO:0000259" key="8">
    <source>
        <dbReference type="Pfam" id="PF08543"/>
    </source>
</evidence>
<evidence type="ECO:0000256" key="7">
    <source>
        <dbReference type="SAM" id="MobiDB-lite"/>
    </source>
</evidence>
<evidence type="ECO:0000256" key="2">
    <source>
        <dbReference type="ARBA" id="ARBA00012104"/>
    </source>
</evidence>
<proteinExistence type="inferred from homology"/>
<keyword evidence="5" id="KW-0418">Kinase</keyword>
<evidence type="ECO:0000256" key="5">
    <source>
        <dbReference type="ARBA" id="ARBA00022777"/>
    </source>
</evidence>
<keyword evidence="4" id="KW-0547">Nucleotide-binding</keyword>
<evidence type="ECO:0000256" key="3">
    <source>
        <dbReference type="ARBA" id="ARBA00022679"/>
    </source>
</evidence>
<dbReference type="GO" id="GO:0005829">
    <property type="term" value="C:cytosol"/>
    <property type="evidence" value="ECO:0007669"/>
    <property type="project" value="TreeGrafter"/>
</dbReference>
<accession>A0A0C9ZMK0</accession>
<reference evidence="10" key="2">
    <citation type="submission" date="2015-01" db="EMBL/GenBank/DDBJ databases">
        <title>Evolutionary Origins and Diversification of the Mycorrhizal Mutualists.</title>
        <authorList>
            <consortium name="DOE Joint Genome Institute"/>
            <consortium name="Mycorrhizal Genomics Consortium"/>
            <person name="Kohler A."/>
            <person name="Kuo A."/>
            <person name="Nagy L.G."/>
            <person name="Floudas D."/>
            <person name="Copeland A."/>
            <person name="Barry K.W."/>
            <person name="Cichocki N."/>
            <person name="Veneault-Fourrey C."/>
            <person name="LaButti K."/>
            <person name="Lindquist E.A."/>
            <person name="Lipzen A."/>
            <person name="Lundell T."/>
            <person name="Morin E."/>
            <person name="Murat C."/>
            <person name="Riley R."/>
            <person name="Ohm R."/>
            <person name="Sun H."/>
            <person name="Tunlid A."/>
            <person name="Henrissat B."/>
            <person name="Grigoriev I.V."/>
            <person name="Hibbett D.S."/>
            <person name="Martin F."/>
        </authorList>
    </citation>
    <scope>NUCLEOTIDE SEQUENCE [LARGE SCALE GENOMIC DNA]</scope>
    <source>
        <strain evidence="10">441</strain>
    </source>
</reference>
<dbReference type="InterPro" id="IPR004625">
    <property type="entry name" value="PyrdxlKinase"/>
</dbReference>
<dbReference type="GO" id="GO:0008478">
    <property type="term" value="F:pyridoxal kinase activity"/>
    <property type="evidence" value="ECO:0007669"/>
    <property type="project" value="UniProtKB-EC"/>
</dbReference>
<dbReference type="Gene3D" id="3.40.1190.20">
    <property type="match status" value="1"/>
</dbReference>
<dbReference type="PANTHER" id="PTHR10534:SF2">
    <property type="entry name" value="PYRIDOXAL KINASE"/>
    <property type="match status" value="1"/>
</dbReference>
<evidence type="ECO:0000313" key="10">
    <source>
        <dbReference type="Proteomes" id="UP000054018"/>
    </source>
</evidence>
<dbReference type="GO" id="GO:0005524">
    <property type="term" value="F:ATP binding"/>
    <property type="evidence" value="ECO:0007669"/>
    <property type="project" value="UniProtKB-KW"/>
</dbReference>
<dbReference type="Proteomes" id="UP000054018">
    <property type="component" value="Unassembled WGS sequence"/>
</dbReference>
<dbReference type="EC" id="2.7.1.35" evidence="2"/>
<keyword evidence="6" id="KW-0067">ATP-binding</keyword>
<dbReference type="GO" id="GO:0009443">
    <property type="term" value="P:pyridoxal 5'-phosphate salvage"/>
    <property type="evidence" value="ECO:0007669"/>
    <property type="project" value="InterPro"/>
</dbReference>
<evidence type="ECO:0000256" key="1">
    <source>
        <dbReference type="ARBA" id="ARBA00008805"/>
    </source>
</evidence>
<keyword evidence="3" id="KW-0808">Transferase</keyword>
<dbReference type="Pfam" id="PF08543">
    <property type="entry name" value="Phos_pyr_kin"/>
    <property type="match status" value="1"/>
</dbReference>
<dbReference type="CDD" id="cd01173">
    <property type="entry name" value="pyridoxal_pyridoxamine_kinase"/>
    <property type="match status" value="1"/>
</dbReference>
<evidence type="ECO:0000313" key="9">
    <source>
        <dbReference type="EMBL" id="KIK23597.1"/>
    </source>
</evidence>
<dbReference type="OrthoDB" id="2104723at2759"/>
<keyword evidence="10" id="KW-1185">Reference proteome</keyword>
<evidence type="ECO:0000256" key="4">
    <source>
        <dbReference type="ARBA" id="ARBA00022741"/>
    </source>
</evidence>
<comment type="similarity">
    <text evidence="1">Belongs to the pyridoxine kinase family.</text>
</comment>
<dbReference type="EMBL" id="KN833724">
    <property type="protein sequence ID" value="KIK23597.1"/>
    <property type="molecule type" value="Genomic_DNA"/>
</dbReference>
<feature type="domain" description="Pyridoxamine kinase/Phosphomethylpyrimidine kinase" evidence="8">
    <location>
        <begin position="142"/>
        <end position="235"/>
    </location>
</feature>
<evidence type="ECO:0000256" key="6">
    <source>
        <dbReference type="ARBA" id="ARBA00022840"/>
    </source>
</evidence>
<dbReference type="InterPro" id="IPR029056">
    <property type="entry name" value="Ribokinase-like"/>
</dbReference>
<sequence>MASLRSSARAQPERTTDSPPGTRTSTATPTTTTTYLTMAVTPGPIQRSDVGEGINSDRILSIQSHVAFGYVGGKAAVFPLQCMGYDVDVVNTVNFSNHTGYGYFGGTKTSAEELSKILDSMDKTGVLTATRLLTGYIPNAASLDVVHCLARKLKTRNPDLIYLLDTVLGDAGKLYVAADVIPVYRKILPLATVITPNWFEVETLTDMKLTNLASLRGALRKLHVEYRVPNVVISSIPLSRVATSIPEYLLPSRPTNGVVWDGASSPPDEQQYLICIVSSVNHVPTEATSSISTVHARCVPLIPGYFSGVGDLFSALLLGHFHPVSNPPAHGPSCTSPVATATAHALSKTHAILSLTHLAASTKSLPATDDELDAHEPERISRRMKGRELRLVQGQDIFKSKDPVDPMIVWEKFWQE</sequence>
<feature type="region of interest" description="Disordered" evidence="7">
    <location>
        <begin position="1"/>
        <end position="32"/>
    </location>
</feature>
<reference evidence="9 10" key="1">
    <citation type="submission" date="2014-04" db="EMBL/GenBank/DDBJ databases">
        <authorList>
            <consortium name="DOE Joint Genome Institute"/>
            <person name="Kuo A."/>
            <person name="Kohler A."/>
            <person name="Costa M.D."/>
            <person name="Nagy L.G."/>
            <person name="Floudas D."/>
            <person name="Copeland A."/>
            <person name="Barry K.W."/>
            <person name="Cichocki N."/>
            <person name="Veneault-Fourrey C."/>
            <person name="LaButti K."/>
            <person name="Lindquist E.A."/>
            <person name="Lipzen A."/>
            <person name="Lundell T."/>
            <person name="Morin E."/>
            <person name="Murat C."/>
            <person name="Sun H."/>
            <person name="Tunlid A."/>
            <person name="Henrissat B."/>
            <person name="Grigoriev I.V."/>
            <person name="Hibbett D.S."/>
            <person name="Martin F."/>
            <person name="Nordberg H.P."/>
            <person name="Cantor M.N."/>
            <person name="Hua S.X."/>
        </authorList>
    </citation>
    <scope>NUCLEOTIDE SEQUENCE [LARGE SCALE GENOMIC DNA]</scope>
    <source>
        <strain evidence="9 10">441</strain>
    </source>
</reference>
<name>A0A0C9ZMK0_9AGAM</name>
<dbReference type="NCBIfam" id="TIGR00687">
    <property type="entry name" value="pyridox_kin"/>
    <property type="match status" value="1"/>
</dbReference>
<dbReference type="SUPFAM" id="SSF53613">
    <property type="entry name" value="Ribokinase-like"/>
    <property type="match status" value="1"/>
</dbReference>
<feature type="compositionally biased region" description="Low complexity" evidence="7">
    <location>
        <begin position="19"/>
        <end position="32"/>
    </location>
</feature>
<dbReference type="InterPro" id="IPR013749">
    <property type="entry name" value="PM/HMP-P_kinase-1"/>
</dbReference>
<dbReference type="STRING" id="765257.A0A0C9ZMK0"/>
<dbReference type="PANTHER" id="PTHR10534">
    <property type="entry name" value="PYRIDOXAL KINASE"/>
    <property type="match status" value="1"/>
</dbReference>